<dbReference type="GO" id="GO:0005737">
    <property type="term" value="C:cytoplasm"/>
    <property type="evidence" value="ECO:0007669"/>
    <property type="project" value="TreeGrafter"/>
</dbReference>
<dbReference type="AlphaFoldDB" id="A0A286RFU9"/>
<reference evidence="2 3" key="1">
    <citation type="journal article" name="Front. Microbiol.">
        <title>Sugar Metabolism of the First Thermophilic Planctomycete Thermogutta terrifontis: Comparative Genomic and Transcriptomic Approaches.</title>
        <authorList>
            <person name="Elcheninov A.G."/>
            <person name="Menzel P."/>
            <person name="Gudbergsdottir S.R."/>
            <person name="Slesarev A.I."/>
            <person name="Kadnikov V.V."/>
            <person name="Krogh A."/>
            <person name="Bonch-Osmolovskaya E.A."/>
            <person name="Peng X."/>
            <person name="Kublanov I.V."/>
        </authorList>
    </citation>
    <scope>NUCLEOTIDE SEQUENCE [LARGE SCALE GENOMIC DNA]</scope>
    <source>
        <strain evidence="2 3">R1</strain>
    </source>
</reference>
<dbReference type="InterPro" id="IPR036291">
    <property type="entry name" value="NAD(P)-bd_dom_sf"/>
</dbReference>
<dbReference type="Proteomes" id="UP000215086">
    <property type="component" value="Chromosome"/>
</dbReference>
<dbReference type="PANTHER" id="PTHR48079:SF6">
    <property type="entry name" value="NAD(P)-BINDING DOMAIN-CONTAINING PROTEIN-RELATED"/>
    <property type="match status" value="1"/>
</dbReference>
<protein>
    <submittedName>
        <fullName evidence="2">Nucleoside-diphosphate-sugar epimerase</fullName>
    </submittedName>
</protein>
<dbReference type="PRINTS" id="PR00411">
    <property type="entry name" value="PNDRDTASEI"/>
</dbReference>
<dbReference type="KEGG" id="ttf:THTE_2233"/>
<dbReference type="PANTHER" id="PTHR48079">
    <property type="entry name" value="PROTEIN YEEZ"/>
    <property type="match status" value="1"/>
</dbReference>
<gene>
    <name evidence="2" type="ORF">THTE_2233</name>
</gene>
<dbReference type="EMBL" id="CP018477">
    <property type="protein sequence ID" value="ASV74835.1"/>
    <property type="molecule type" value="Genomic_DNA"/>
</dbReference>
<dbReference type="Pfam" id="PF01370">
    <property type="entry name" value="Epimerase"/>
    <property type="match status" value="1"/>
</dbReference>
<dbReference type="InterPro" id="IPR001509">
    <property type="entry name" value="Epimerase_deHydtase"/>
</dbReference>
<sequence length="296" mass="32493">MARRIVVGTGYVGLRIAKLWQERGDDVYGVTRSSSKAATLTELGIKPIIADVLVPASLGDIPHCDTLVYSVGPGGQSQVSRFALYRDGLVAVLDRWGHQADRIVLVSSTGVYGNSSSEVIDESTPRRPLREASQALAEAEDILLTPAWRSKAIIMRMGGIYGPGRLPLLRYIRTQQPLPTDSDALLNLIYVDDAARAVIIVADAAEPPEVVNVVDGRPVTRRQFYERVCQYLGLPPPVFCSPSPEGTHLSRGARGDNAVRMISNRRLVDRYNMSFLCADYEQGIERIIASELQKEC</sequence>
<dbReference type="OrthoDB" id="9808276at2"/>
<proteinExistence type="predicted"/>
<dbReference type="GO" id="GO:0004029">
    <property type="term" value="F:aldehyde dehydrogenase (NAD+) activity"/>
    <property type="evidence" value="ECO:0007669"/>
    <property type="project" value="TreeGrafter"/>
</dbReference>
<name>A0A286RFU9_9BACT</name>
<evidence type="ECO:0000313" key="2">
    <source>
        <dbReference type="EMBL" id="ASV74835.1"/>
    </source>
</evidence>
<dbReference type="Gene3D" id="3.40.50.720">
    <property type="entry name" value="NAD(P)-binding Rossmann-like Domain"/>
    <property type="match status" value="1"/>
</dbReference>
<accession>A0A286RFU9</accession>
<feature type="domain" description="NAD-dependent epimerase/dehydratase" evidence="1">
    <location>
        <begin position="8"/>
        <end position="213"/>
    </location>
</feature>
<evidence type="ECO:0000313" key="3">
    <source>
        <dbReference type="Proteomes" id="UP000215086"/>
    </source>
</evidence>
<organism evidence="2 3">
    <name type="scientific">Thermogutta terrifontis</name>
    <dbReference type="NCBI Taxonomy" id="1331910"/>
    <lineage>
        <taxon>Bacteria</taxon>
        <taxon>Pseudomonadati</taxon>
        <taxon>Planctomycetota</taxon>
        <taxon>Planctomycetia</taxon>
        <taxon>Pirellulales</taxon>
        <taxon>Thermoguttaceae</taxon>
        <taxon>Thermogutta</taxon>
    </lineage>
</organism>
<dbReference type="SUPFAM" id="SSF51735">
    <property type="entry name" value="NAD(P)-binding Rossmann-fold domains"/>
    <property type="match status" value="1"/>
</dbReference>
<evidence type="ECO:0000259" key="1">
    <source>
        <dbReference type="Pfam" id="PF01370"/>
    </source>
</evidence>
<dbReference type="RefSeq" id="WP_095415049.1">
    <property type="nucleotide sequence ID" value="NZ_CP018477.1"/>
</dbReference>
<keyword evidence="3" id="KW-1185">Reference proteome</keyword>
<dbReference type="InterPro" id="IPR051783">
    <property type="entry name" value="NAD(P)-dependent_oxidoreduct"/>
</dbReference>